<dbReference type="Proteomes" id="UP000298246">
    <property type="component" value="Unassembled WGS sequence"/>
</dbReference>
<organism evidence="1 2">
    <name type="scientific">Paenibacillus athensensis</name>
    <dbReference type="NCBI Taxonomy" id="1967502"/>
    <lineage>
        <taxon>Bacteria</taxon>
        <taxon>Bacillati</taxon>
        <taxon>Bacillota</taxon>
        <taxon>Bacilli</taxon>
        <taxon>Bacillales</taxon>
        <taxon>Paenibacillaceae</taxon>
        <taxon>Paenibacillus</taxon>
    </lineage>
</organism>
<name>A0A4Y8PQS1_9BACL</name>
<gene>
    <name evidence="1" type="ORF">B5M42_24675</name>
</gene>
<evidence type="ECO:0000313" key="1">
    <source>
        <dbReference type="EMBL" id="TFE82667.1"/>
    </source>
</evidence>
<accession>A0A4Y8PQS1</accession>
<keyword evidence="2" id="KW-1185">Reference proteome</keyword>
<reference evidence="1 2" key="1">
    <citation type="submission" date="2017-03" db="EMBL/GenBank/DDBJ databases">
        <title>Isolation of Levoglucosan Utilizing Bacteria.</title>
        <authorList>
            <person name="Arya A.S."/>
        </authorList>
    </citation>
    <scope>NUCLEOTIDE SEQUENCE [LARGE SCALE GENOMIC DNA]</scope>
    <source>
        <strain evidence="1 2">MEC069</strain>
    </source>
</reference>
<sequence>MHLYLVTYELVAPGKHHKKVEEAIAACGACTNPTASTWIVQSKYSAELLCDYIRVPMDDNDKLVVYRLTDECAWHNLDSEVNDWIELFFK</sequence>
<dbReference type="EMBL" id="MYFO01000074">
    <property type="protein sequence ID" value="TFE82667.1"/>
    <property type="molecule type" value="Genomic_DNA"/>
</dbReference>
<evidence type="ECO:0000313" key="2">
    <source>
        <dbReference type="Proteomes" id="UP000298246"/>
    </source>
</evidence>
<dbReference type="OrthoDB" id="2656750at2"/>
<dbReference type="RefSeq" id="WP_134757796.1">
    <property type="nucleotide sequence ID" value="NZ_MYFO02000001.1"/>
</dbReference>
<comment type="caution">
    <text evidence="1">The sequence shown here is derived from an EMBL/GenBank/DDBJ whole genome shotgun (WGS) entry which is preliminary data.</text>
</comment>
<protein>
    <submittedName>
        <fullName evidence="1">Uncharacterized protein</fullName>
    </submittedName>
</protein>
<dbReference type="AlphaFoldDB" id="A0A4Y8PQS1"/>
<proteinExistence type="predicted"/>